<evidence type="ECO:0000313" key="2">
    <source>
        <dbReference type="Proteomes" id="UP000027471"/>
    </source>
</evidence>
<keyword evidence="2" id="KW-1185">Reference proteome</keyword>
<dbReference type="AlphaFoldDB" id="A0A074KIA4"/>
<dbReference type="RefSeq" id="WP_051696991.1">
    <property type="nucleotide sequence ID" value="NZ_AUNB01000002.1"/>
</dbReference>
<name>A0A074KIA4_9RHOB</name>
<sequence length="441" mass="47048">MSDSSVRLDLPYMLPSQAQKHVTYNEALRRLDVLTQLVLVARGATIPPAVPEAGPVHALAAVPQGDWAGKGGMLAQWTGFEWLFIAPQEGWYAWDLNTAIQCIFVDGEWQEIATTLQSLDGLGIGTDWDATNRLAVASEASLFTHAGAGHQLKLNKASDTDTASLLYQSDWAGHAEMGLSGDNDFHIKVSDDGSAWTEALRVDAQNGQLSGAAVQSDAADATVGRLMTVGAFGLGQTDVGYSPEITDIDALDTPAGRWNFSPSSVNVASLPFAATYGQVDVQQFGNGTLQQIVWKTSGADGRWHRTCTAGTWGAWAQIYDQSNVVGTVAQSSGIPTGAVLERGSNANGKYVRFADGTQICTATIDHDFGPGLNVTYPMPAIFALPPFGSASIREFSSAAATAWYGGKTNAYGRNVDSWNVRNPIPQSGTFSLDLYAIGRWY</sequence>
<dbReference type="STRING" id="1353528.DT23_09400"/>
<accession>A0A074KIA4</accession>
<evidence type="ECO:0000313" key="1">
    <source>
        <dbReference type="EMBL" id="KEO61297.1"/>
    </source>
</evidence>
<comment type="caution">
    <text evidence="1">The sequence shown here is derived from an EMBL/GenBank/DDBJ whole genome shotgun (WGS) entry which is preliminary data.</text>
</comment>
<dbReference type="eggNOG" id="ENOG502Z7PY">
    <property type="taxonomic scope" value="Bacteria"/>
</dbReference>
<gene>
    <name evidence="1" type="ORF">DT23_09400</name>
</gene>
<dbReference type="InterPro" id="IPR021251">
    <property type="entry name" value="DUF2793"/>
</dbReference>
<evidence type="ECO:0008006" key="3">
    <source>
        <dbReference type="Google" id="ProtNLM"/>
    </source>
</evidence>
<dbReference type="Proteomes" id="UP000027471">
    <property type="component" value="Unassembled WGS sequence"/>
</dbReference>
<reference evidence="1 2" key="1">
    <citation type="journal article" date="2015" name="Antonie Van Leeuwenhoek">
        <title>Thioclava indica sp. nov., isolated from surface seawater of the Indian Ocean.</title>
        <authorList>
            <person name="Liu Y."/>
            <person name="Lai Q."/>
            <person name="Du J."/>
            <person name="Xu H."/>
            <person name="Jiang L."/>
            <person name="Shao Z."/>
        </authorList>
    </citation>
    <scope>NUCLEOTIDE SEQUENCE [LARGE SCALE GENOMIC DNA]</scope>
    <source>
        <strain evidence="1 2">DT23-4</strain>
    </source>
</reference>
<organism evidence="1 2">
    <name type="scientific">Thioclava indica</name>
    <dbReference type="NCBI Taxonomy" id="1353528"/>
    <lineage>
        <taxon>Bacteria</taxon>
        <taxon>Pseudomonadati</taxon>
        <taxon>Pseudomonadota</taxon>
        <taxon>Alphaproteobacteria</taxon>
        <taxon>Rhodobacterales</taxon>
        <taxon>Paracoccaceae</taxon>
        <taxon>Thioclava</taxon>
    </lineage>
</organism>
<proteinExistence type="predicted"/>
<dbReference type="Pfam" id="PF10983">
    <property type="entry name" value="DUF2793"/>
    <property type="match status" value="1"/>
</dbReference>
<protein>
    <recommendedName>
        <fullName evidence="3">DUF2793 domain-containing protein</fullName>
    </recommendedName>
</protein>
<dbReference type="EMBL" id="AUNB01000002">
    <property type="protein sequence ID" value="KEO61297.1"/>
    <property type="molecule type" value="Genomic_DNA"/>
</dbReference>
<dbReference type="OrthoDB" id="564699at2"/>
<dbReference type="CDD" id="cd19958">
    <property type="entry name" value="pyocin_knob"/>
    <property type="match status" value="1"/>
</dbReference>